<keyword evidence="2" id="KW-1185">Reference proteome</keyword>
<evidence type="ECO:0000313" key="1">
    <source>
        <dbReference type="EMBL" id="CAL1578339.1"/>
    </source>
</evidence>
<evidence type="ECO:0000313" key="2">
    <source>
        <dbReference type="Proteomes" id="UP001497482"/>
    </source>
</evidence>
<dbReference type="EMBL" id="OZ035835">
    <property type="protein sequence ID" value="CAL1578339.1"/>
    <property type="molecule type" value="Genomic_DNA"/>
</dbReference>
<name>A0AAV2JL24_KNICA</name>
<dbReference type="AlphaFoldDB" id="A0AAV2JL24"/>
<gene>
    <name evidence="1" type="ORF">KC01_LOCUS9494</name>
</gene>
<organism evidence="1 2">
    <name type="scientific">Knipowitschia caucasica</name>
    <name type="common">Caucasian dwarf goby</name>
    <name type="synonym">Pomatoschistus caucasicus</name>
    <dbReference type="NCBI Taxonomy" id="637954"/>
    <lineage>
        <taxon>Eukaryota</taxon>
        <taxon>Metazoa</taxon>
        <taxon>Chordata</taxon>
        <taxon>Craniata</taxon>
        <taxon>Vertebrata</taxon>
        <taxon>Euteleostomi</taxon>
        <taxon>Actinopterygii</taxon>
        <taxon>Neopterygii</taxon>
        <taxon>Teleostei</taxon>
        <taxon>Neoteleostei</taxon>
        <taxon>Acanthomorphata</taxon>
        <taxon>Gobiaria</taxon>
        <taxon>Gobiiformes</taxon>
        <taxon>Gobioidei</taxon>
        <taxon>Gobiidae</taxon>
        <taxon>Gobiinae</taxon>
        <taxon>Knipowitschia</taxon>
    </lineage>
</organism>
<reference evidence="1 2" key="1">
    <citation type="submission" date="2024-04" db="EMBL/GenBank/DDBJ databases">
        <authorList>
            <person name="Waldvogel A.-M."/>
            <person name="Schoenle A."/>
        </authorList>
    </citation>
    <scope>NUCLEOTIDE SEQUENCE [LARGE SCALE GENOMIC DNA]</scope>
</reference>
<accession>A0AAV2JL24</accession>
<protein>
    <submittedName>
        <fullName evidence="1">Uncharacterized protein</fullName>
    </submittedName>
</protein>
<sequence>MNSMPDYTLFCTNAEQQALQQLVKTADRILLTTLPDISTIDTTRCRWRGDQYHSAYRLFHLLPSERTQKVYPGQDI</sequence>
<dbReference type="Proteomes" id="UP001497482">
    <property type="component" value="Chromosome 13"/>
</dbReference>
<proteinExistence type="predicted"/>